<reference evidence="2 3" key="1">
    <citation type="submission" date="2024-02" db="EMBL/GenBank/DDBJ databases">
        <authorList>
            <person name="Vignale AGUSTIN F."/>
            <person name="Sosa J E."/>
            <person name="Modenutti C."/>
        </authorList>
    </citation>
    <scope>NUCLEOTIDE SEQUENCE [LARGE SCALE GENOMIC DNA]</scope>
</reference>
<comment type="caution">
    <text evidence="2">The sequence shown here is derived from an EMBL/GenBank/DDBJ whole genome shotgun (WGS) entry which is preliminary data.</text>
</comment>
<feature type="compositionally biased region" description="Polar residues" evidence="1">
    <location>
        <begin position="89"/>
        <end position="101"/>
    </location>
</feature>
<evidence type="ECO:0000256" key="1">
    <source>
        <dbReference type="SAM" id="MobiDB-lite"/>
    </source>
</evidence>
<feature type="region of interest" description="Disordered" evidence="1">
    <location>
        <begin position="149"/>
        <end position="184"/>
    </location>
</feature>
<feature type="region of interest" description="Disordered" evidence="1">
    <location>
        <begin position="199"/>
        <end position="219"/>
    </location>
</feature>
<feature type="region of interest" description="Disordered" evidence="1">
    <location>
        <begin position="29"/>
        <end position="105"/>
    </location>
</feature>
<dbReference type="Proteomes" id="UP001642360">
    <property type="component" value="Unassembled WGS sequence"/>
</dbReference>
<accession>A0ABC8V3W7</accession>
<dbReference type="EMBL" id="CAUOFW020010217">
    <property type="protein sequence ID" value="CAK9187959.1"/>
    <property type="molecule type" value="Genomic_DNA"/>
</dbReference>
<gene>
    <name evidence="2" type="ORF">ILEXP_LOCUS58573</name>
</gene>
<organism evidence="2 3">
    <name type="scientific">Ilex paraguariensis</name>
    <name type="common">yerba mate</name>
    <dbReference type="NCBI Taxonomy" id="185542"/>
    <lineage>
        <taxon>Eukaryota</taxon>
        <taxon>Viridiplantae</taxon>
        <taxon>Streptophyta</taxon>
        <taxon>Embryophyta</taxon>
        <taxon>Tracheophyta</taxon>
        <taxon>Spermatophyta</taxon>
        <taxon>Magnoliopsida</taxon>
        <taxon>eudicotyledons</taxon>
        <taxon>Gunneridae</taxon>
        <taxon>Pentapetalae</taxon>
        <taxon>asterids</taxon>
        <taxon>campanulids</taxon>
        <taxon>Aquifoliales</taxon>
        <taxon>Aquifoliaceae</taxon>
        <taxon>Ilex</taxon>
    </lineage>
</organism>
<proteinExistence type="predicted"/>
<feature type="region of interest" description="Disordered" evidence="1">
    <location>
        <begin position="237"/>
        <end position="308"/>
    </location>
</feature>
<evidence type="ECO:0000313" key="3">
    <source>
        <dbReference type="Proteomes" id="UP001642360"/>
    </source>
</evidence>
<dbReference type="AlphaFoldDB" id="A0ABC8V3W7"/>
<feature type="compositionally biased region" description="Polar residues" evidence="1">
    <location>
        <begin position="149"/>
        <end position="165"/>
    </location>
</feature>
<protein>
    <submittedName>
        <fullName evidence="2">Uncharacterized protein</fullName>
    </submittedName>
</protein>
<feature type="non-terminal residue" evidence="2">
    <location>
        <position position="308"/>
    </location>
</feature>
<sequence length="308" mass="33636">MIFNEELRHFSKNCAKDCDKAFRSSLIEDDSVGGSLTDGERKRRESTPFSLALDSPTVTTPATEASCASWHSRPLPKLPPEEVSKRGLATTSYESDYGLNSSDERDDDAEIIGEATRLVMPVLIPKQGDRRVASAPAYSQATRKLSTLPSINENAGIQPTANNDGTRIVSAPPHGSATRGREKDHGMEYLSKVEKSIRVVHSPGAQSPVKAPQPLNIRKKSTAEDFGRKLQRQLAYHADEHHDDAAEPPPQEANGPVKKKKSWFKRSSRPESEPNATEAPSATWATAPRQTTLPDADSTGEAAKKRAF</sequence>
<keyword evidence="3" id="KW-1185">Reference proteome</keyword>
<feature type="compositionally biased region" description="Basic residues" evidence="1">
    <location>
        <begin position="257"/>
        <end position="267"/>
    </location>
</feature>
<feature type="compositionally biased region" description="Polar residues" evidence="1">
    <location>
        <begin position="274"/>
        <end position="293"/>
    </location>
</feature>
<name>A0ABC8V3W7_9AQUA</name>
<evidence type="ECO:0000313" key="2">
    <source>
        <dbReference type="EMBL" id="CAK9187959.1"/>
    </source>
</evidence>